<evidence type="ECO:0000256" key="1">
    <source>
        <dbReference type="SAM" id="MobiDB-lite"/>
    </source>
</evidence>
<feature type="region of interest" description="Disordered" evidence="1">
    <location>
        <begin position="36"/>
        <end position="79"/>
    </location>
</feature>
<comment type="caution">
    <text evidence="2">The sequence shown here is derived from an EMBL/GenBank/DDBJ whole genome shotgun (WGS) entry which is preliminary data.</text>
</comment>
<name>A0A9P5Z3F7_9AGAR</name>
<proteinExistence type="predicted"/>
<protein>
    <submittedName>
        <fullName evidence="2">Uncharacterized protein</fullName>
    </submittedName>
</protein>
<evidence type="ECO:0000313" key="3">
    <source>
        <dbReference type="Proteomes" id="UP000807469"/>
    </source>
</evidence>
<reference evidence="2" key="1">
    <citation type="submission" date="2020-11" db="EMBL/GenBank/DDBJ databases">
        <authorList>
            <consortium name="DOE Joint Genome Institute"/>
            <person name="Ahrendt S."/>
            <person name="Riley R."/>
            <person name="Andreopoulos W."/>
            <person name="Labutti K."/>
            <person name="Pangilinan J."/>
            <person name="Ruiz-Duenas F.J."/>
            <person name="Barrasa J.M."/>
            <person name="Sanchez-Garcia M."/>
            <person name="Camarero S."/>
            <person name="Miyauchi S."/>
            <person name="Serrano A."/>
            <person name="Linde D."/>
            <person name="Babiker R."/>
            <person name="Drula E."/>
            <person name="Ayuso-Fernandez I."/>
            <person name="Pacheco R."/>
            <person name="Padilla G."/>
            <person name="Ferreira P."/>
            <person name="Barriuso J."/>
            <person name="Kellner H."/>
            <person name="Castanera R."/>
            <person name="Alfaro M."/>
            <person name="Ramirez L."/>
            <person name="Pisabarro A.G."/>
            <person name="Kuo A."/>
            <person name="Tritt A."/>
            <person name="Lipzen A."/>
            <person name="He G."/>
            <person name="Yan M."/>
            <person name="Ng V."/>
            <person name="Cullen D."/>
            <person name="Martin F."/>
            <person name="Rosso M.-N."/>
            <person name="Henrissat B."/>
            <person name="Hibbett D."/>
            <person name="Martinez A.T."/>
            <person name="Grigoriev I.V."/>
        </authorList>
    </citation>
    <scope>NUCLEOTIDE SEQUENCE</scope>
    <source>
        <strain evidence="2">CIRM-BRFM 674</strain>
    </source>
</reference>
<dbReference type="Proteomes" id="UP000807469">
    <property type="component" value="Unassembled WGS sequence"/>
</dbReference>
<sequence>MSLPRAFVLPLSDCFRACPIEILHSRALTRIDIRTRRLPPDPSRFPSSVPDSLHPCGPVPSPTNPSPRPPPAARQHSQKIQIKMSGEIPVFAVDALVVDKTSE</sequence>
<dbReference type="EMBL" id="MU155194">
    <property type="protein sequence ID" value="KAF9480424.1"/>
    <property type="molecule type" value="Genomic_DNA"/>
</dbReference>
<keyword evidence="3" id="KW-1185">Reference proteome</keyword>
<organism evidence="2 3">
    <name type="scientific">Pholiota conissans</name>
    <dbReference type="NCBI Taxonomy" id="109636"/>
    <lineage>
        <taxon>Eukaryota</taxon>
        <taxon>Fungi</taxon>
        <taxon>Dikarya</taxon>
        <taxon>Basidiomycota</taxon>
        <taxon>Agaricomycotina</taxon>
        <taxon>Agaricomycetes</taxon>
        <taxon>Agaricomycetidae</taxon>
        <taxon>Agaricales</taxon>
        <taxon>Agaricineae</taxon>
        <taxon>Strophariaceae</taxon>
        <taxon>Pholiota</taxon>
    </lineage>
</organism>
<accession>A0A9P5Z3F7</accession>
<dbReference type="AlphaFoldDB" id="A0A9P5Z3F7"/>
<gene>
    <name evidence="2" type="ORF">BDN70DRAFT_877560</name>
</gene>
<feature type="compositionally biased region" description="Pro residues" evidence="1">
    <location>
        <begin position="57"/>
        <end position="72"/>
    </location>
</feature>
<evidence type="ECO:0000313" key="2">
    <source>
        <dbReference type="EMBL" id="KAF9480424.1"/>
    </source>
</evidence>